<evidence type="ECO:0000256" key="2">
    <source>
        <dbReference type="ARBA" id="ARBA00005974"/>
    </source>
</evidence>
<dbReference type="OrthoDB" id="6608471at2759"/>
<proteinExistence type="inferred from homology"/>
<protein>
    <recommendedName>
        <fullName evidence="9">Sidoreflexin</fullName>
    </recommendedName>
</protein>
<evidence type="ECO:0000256" key="8">
    <source>
        <dbReference type="ARBA" id="ARBA00023136"/>
    </source>
</evidence>
<dbReference type="NCBIfam" id="TIGR00798">
    <property type="entry name" value="mtc"/>
    <property type="match status" value="1"/>
</dbReference>
<evidence type="ECO:0000313" key="11">
    <source>
        <dbReference type="Proteomes" id="UP000198287"/>
    </source>
</evidence>
<dbReference type="PANTHER" id="PTHR11153">
    <property type="entry name" value="SIDEROFLEXIN"/>
    <property type="match status" value="1"/>
</dbReference>
<name>A0A226ES05_FOLCA</name>
<evidence type="ECO:0000256" key="5">
    <source>
        <dbReference type="ARBA" id="ARBA00022970"/>
    </source>
</evidence>
<evidence type="ECO:0000313" key="10">
    <source>
        <dbReference type="EMBL" id="OXA60392.1"/>
    </source>
</evidence>
<dbReference type="GO" id="GO:0015075">
    <property type="term" value="F:monoatomic ion transmembrane transporter activity"/>
    <property type="evidence" value="ECO:0007669"/>
    <property type="project" value="InterPro"/>
</dbReference>
<comment type="subcellular location">
    <subcellularLocation>
        <location evidence="1 9">Mitochondrion membrane</location>
        <topology evidence="1 9">Multi-pass membrane protein</topology>
    </subcellularLocation>
</comment>
<accession>A0A226ES05</accession>
<feature type="transmembrane region" description="Helical" evidence="9">
    <location>
        <begin position="231"/>
        <end position="255"/>
    </location>
</feature>
<evidence type="ECO:0000256" key="4">
    <source>
        <dbReference type="ARBA" id="ARBA00022692"/>
    </source>
</evidence>
<keyword evidence="11" id="KW-1185">Reference proteome</keyword>
<dbReference type="GO" id="GO:0140300">
    <property type="term" value="P:serine import into mitochondrion"/>
    <property type="evidence" value="ECO:0007669"/>
    <property type="project" value="TreeGrafter"/>
</dbReference>
<reference evidence="10 11" key="1">
    <citation type="submission" date="2015-12" db="EMBL/GenBank/DDBJ databases">
        <title>The genome of Folsomia candida.</title>
        <authorList>
            <person name="Faddeeva A."/>
            <person name="Derks M.F."/>
            <person name="Anvar Y."/>
            <person name="Smit S."/>
            <person name="Van Straalen N."/>
            <person name="Roelofs D."/>
        </authorList>
    </citation>
    <scope>NUCLEOTIDE SEQUENCE [LARGE SCALE GENOMIC DNA]</scope>
    <source>
        <strain evidence="10 11">VU population</strain>
        <tissue evidence="10">Whole body</tissue>
    </source>
</reference>
<dbReference type="Proteomes" id="UP000198287">
    <property type="component" value="Unassembled WGS sequence"/>
</dbReference>
<evidence type="ECO:0000256" key="6">
    <source>
        <dbReference type="ARBA" id="ARBA00022989"/>
    </source>
</evidence>
<keyword evidence="8 9" id="KW-0472">Membrane</keyword>
<comment type="caution">
    <text evidence="10">The sequence shown here is derived from an EMBL/GenBank/DDBJ whole genome shotgun (WGS) entry which is preliminary data.</text>
</comment>
<comment type="caution">
    <text evidence="9">Lacks conserved residue(s) required for the propagation of feature annotation.</text>
</comment>
<comment type="similarity">
    <text evidence="2 9">Belongs to the sideroflexin family.</text>
</comment>
<keyword evidence="7 9" id="KW-0496">Mitochondrion</keyword>
<dbReference type="Pfam" id="PF03820">
    <property type="entry name" value="SFXNs"/>
    <property type="match status" value="1"/>
</dbReference>
<dbReference type="AlphaFoldDB" id="A0A226ES05"/>
<dbReference type="PANTHER" id="PTHR11153:SF8">
    <property type="entry name" value="SIDEROFLEXIN-1"/>
    <property type="match status" value="1"/>
</dbReference>
<feature type="transmembrane region" description="Helical" evidence="9">
    <location>
        <begin position="276"/>
        <end position="297"/>
    </location>
</feature>
<dbReference type="GO" id="GO:0005743">
    <property type="term" value="C:mitochondrial inner membrane"/>
    <property type="evidence" value="ECO:0007669"/>
    <property type="project" value="TreeGrafter"/>
</dbReference>
<feature type="transmembrane region" description="Helical" evidence="9">
    <location>
        <begin position="117"/>
        <end position="138"/>
    </location>
</feature>
<keyword evidence="6 9" id="KW-1133">Transmembrane helix</keyword>
<evidence type="ECO:0000256" key="3">
    <source>
        <dbReference type="ARBA" id="ARBA00022448"/>
    </source>
</evidence>
<evidence type="ECO:0000256" key="9">
    <source>
        <dbReference type="RuleBase" id="RU362000"/>
    </source>
</evidence>
<evidence type="ECO:0000256" key="7">
    <source>
        <dbReference type="ARBA" id="ARBA00023128"/>
    </source>
</evidence>
<keyword evidence="4 9" id="KW-0812">Transmembrane</keyword>
<dbReference type="OMA" id="YFHTINI"/>
<sequence>MTLSEDLEKKVASIISQFEKTKRIEIDKPRWDQSTYWGRVRHFWVKTNPLNILYTDKELDYAKDIVTRYRNGENIANLDEDELWKQKYIYDSAFHPDTGEKTFILGRMSAQAPMNMLITGFMLTFYKTLPAILFWQWFNQSFNAMVNYCNRSGTEELGNSQIMKTYAAATSGAIFTARFPPVVGRLVPFTAIAAANAVNLPLSRQNEIKHGMKIMDANGVTLGYSSTTAKIGISQVVLSRILMAVPSMVTIPLFMNRLERSGFLKRYPRFPLPFQVAACGAILTFSTPFCCAIFPQISSISVSWLEPELQEKLKAMANPPTKVYYNKGL</sequence>
<keyword evidence="5" id="KW-0029">Amino-acid transport</keyword>
<keyword evidence="3" id="KW-0813">Transport</keyword>
<gene>
    <name evidence="10" type="ORF">Fcan01_04034</name>
</gene>
<organism evidence="10 11">
    <name type="scientific">Folsomia candida</name>
    <name type="common">Springtail</name>
    <dbReference type="NCBI Taxonomy" id="158441"/>
    <lineage>
        <taxon>Eukaryota</taxon>
        <taxon>Metazoa</taxon>
        <taxon>Ecdysozoa</taxon>
        <taxon>Arthropoda</taxon>
        <taxon>Hexapoda</taxon>
        <taxon>Collembola</taxon>
        <taxon>Entomobryomorpha</taxon>
        <taxon>Isotomoidea</taxon>
        <taxon>Isotomidae</taxon>
        <taxon>Proisotominae</taxon>
        <taxon>Folsomia</taxon>
    </lineage>
</organism>
<evidence type="ECO:0000256" key="1">
    <source>
        <dbReference type="ARBA" id="ARBA00004225"/>
    </source>
</evidence>
<dbReference type="EMBL" id="LNIX01000002">
    <property type="protein sequence ID" value="OXA60392.1"/>
    <property type="molecule type" value="Genomic_DNA"/>
</dbReference>
<dbReference type="InterPro" id="IPR004686">
    <property type="entry name" value="Mtc"/>
</dbReference>